<protein>
    <recommendedName>
        <fullName evidence="7">Glycoside hydrolase family 5 protein</fullName>
    </recommendedName>
</protein>
<dbReference type="Proteomes" id="UP000663850">
    <property type="component" value="Unassembled WGS sequence"/>
</dbReference>
<dbReference type="EMBL" id="CAJMWZ010003199">
    <property type="protein sequence ID" value="CAE6470941.1"/>
    <property type="molecule type" value="Genomic_DNA"/>
</dbReference>
<evidence type="ECO:0000256" key="2">
    <source>
        <dbReference type="ARBA" id="ARBA00022801"/>
    </source>
</evidence>
<dbReference type="InterPro" id="IPR050386">
    <property type="entry name" value="Glycosyl_hydrolase_5"/>
</dbReference>
<keyword evidence="2" id="KW-0378">Hydrolase</keyword>
<keyword evidence="4" id="KW-0732">Signal</keyword>
<dbReference type="Gene3D" id="3.20.20.80">
    <property type="entry name" value="Glycosidases"/>
    <property type="match status" value="2"/>
</dbReference>
<evidence type="ECO:0000256" key="3">
    <source>
        <dbReference type="ARBA" id="ARBA00023295"/>
    </source>
</evidence>
<gene>
    <name evidence="5" type="ORF">RDB_LOCUS62593</name>
</gene>
<organism evidence="5 6">
    <name type="scientific">Rhizoctonia solani</name>
    <dbReference type="NCBI Taxonomy" id="456999"/>
    <lineage>
        <taxon>Eukaryota</taxon>
        <taxon>Fungi</taxon>
        <taxon>Dikarya</taxon>
        <taxon>Basidiomycota</taxon>
        <taxon>Agaricomycotina</taxon>
        <taxon>Agaricomycetes</taxon>
        <taxon>Cantharellales</taxon>
        <taxon>Ceratobasidiaceae</taxon>
        <taxon>Rhizoctonia</taxon>
    </lineage>
</organism>
<name>A0A8H3C3R2_9AGAM</name>
<sequence length="552" mass="61705">MITFSKIALSLLTVTPLVFGELEHRSPVHQAHRSRAHKLRTPESTSLANSTFTKRAPALRFPFGSTKVRGVNLGGWLVLEPWITPSLFDDTGNANIIDEYTFGQFQDYNAAHAKLVAHWDNWITESDFAAIAAAGLNHVRIPIGYWAFDISGGEPYHQGQYPYLLKAVQWARNHGVKVLNGFDNSGKKGAVTWHTNSQNVARTNAIIKTLAAEFSKEEYADTVTSIAPLNEPAGFVSGTFMDVIRQYWYDSYGNIRYPFGSSTQGPLLEVIHDAFQPLSSWNGFMNYPNFEAVAMDTHHYEVFSDAEVSMSWDQHIQTACNFGINTIGSYASSNIWTFVGEWTTAPTDCAKYLNGRGVGARYDGTFPGSTKHGDCSTFTGDGNKFSSEYKTFLRKFYEAQHHYEVFSDAEVSMTWDQHIQTACNFGINTVGSYASSNIWTFVGEWTTAPTDCAKYLNGRGVGARYDGTFPGSTKHGDCSVFTGNRNRFSSEYKTFMRKYYEAQVGAFERGGQGWFYWTWKAEVADDWSYQAGLAGGWIPTNPSDRQFPNICG</sequence>
<feature type="chain" id="PRO_5034214636" description="Glycoside hydrolase family 5 protein" evidence="4">
    <location>
        <begin position="21"/>
        <end position="552"/>
    </location>
</feature>
<evidence type="ECO:0000313" key="5">
    <source>
        <dbReference type="EMBL" id="CAE6470941.1"/>
    </source>
</evidence>
<dbReference type="SUPFAM" id="SSF51445">
    <property type="entry name" value="(Trans)glycosidases"/>
    <property type="match status" value="2"/>
</dbReference>
<dbReference type="GO" id="GO:0008422">
    <property type="term" value="F:beta-glucosidase activity"/>
    <property type="evidence" value="ECO:0007669"/>
    <property type="project" value="TreeGrafter"/>
</dbReference>
<evidence type="ECO:0000313" key="6">
    <source>
        <dbReference type="Proteomes" id="UP000663850"/>
    </source>
</evidence>
<comment type="caution">
    <text evidence="5">The sequence shown here is derived from an EMBL/GenBank/DDBJ whole genome shotgun (WGS) entry which is preliminary data.</text>
</comment>
<reference evidence="5" key="1">
    <citation type="submission" date="2021-01" db="EMBL/GenBank/DDBJ databases">
        <authorList>
            <person name="Kaushik A."/>
        </authorList>
    </citation>
    <scope>NUCLEOTIDE SEQUENCE</scope>
    <source>
        <strain evidence="5">Type strain: AG8-Rh-89/</strain>
    </source>
</reference>
<proteinExistence type="inferred from homology"/>
<dbReference type="GO" id="GO:0009986">
    <property type="term" value="C:cell surface"/>
    <property type="evidence" value="ECO:0007669"/>
    <property type="project" value="TreeGrafter"/>
</dbReference>
<keyword evidence="3" id="KW-0326">Glycosidase</keyword>
<evidence type="ECO:0000256" key="1">
    <source>
        <dbReference type="ARBA" id="ARBA00005641"/>
    </source>
</evidence>
<comment type="similarity">
    <text evidence="1">Belongs to the glycosyl hydrolase 5 (cellulase A) family.</text>
</comment>
<dbReference type="AlphaFoldDB" id="A0A8H3C3R2"/>
<dbReference type="GO" id="GO:0005576">
    <property type="term" value="C:extracellular region"/>
    <property type="evidence" value="ECO:0007669"/>
    <property type="project" value="TreeGrafter"/>
</dbReference>
<evidence type="ECO:0008006" key="7">
    <source>
        <dbReference type="Google" id="ProtNLM"/>
    </source>
</evidence>
<dbReference type="PANTHER" id="PTHR31297:SF42">
    <property type="entry name" value="GLYCOSIDE HYDROLASE FAMILY 5 DOMAIN-CONTAINING PROTEIN"/>
    <property type="match status" value="1"/>
</dbReference>
<dbReference type="InterPro" id="IPR017853">
    <property type="entry name" value="GH"/>
</dbReference>
<dbReference type="GO" id="GO:0009251">
    <property type="term" value="P:glucan catabolic process"/>
    <property type="evidence" value="ECO:0007669"/>
    <property type="project" value="TreeGrafter"/>
</dbReference>
<accession>A0A8H3C3R2</accession>
<evidence type="ECO:0000256" key="4">
    <source>
        <dbReference type="SAM" id="SignalP"/>
    </source>
</evidence>
<feature type="signal peptide" evidence="4">
    <location>
        <begin position="1"/>
        <end position="20"/>
    </location>
</feature>
<dbReference type="PANTHER" id="PTHR31297">
    <property type="entry name" value="GLUCAN ENDO-1,6-BETA-GLUCOSIDASE B"/>
    <property type="match status" value="1"/>
</dbReference>